<evidence type="ECO:0000256" key="1">
    <source>
        <dbReference type="SAM" id="MobiDB-lite"/>
    </source>
</evidence>
<dbReference type="AlphaFoldDB" id="A0A6N6N4G8"/>
<feature type="compositionally biased region" description="Basic and acidic residues" evidence="1">
    <location>
        <begin position="18"/>
        <end position="51"/>
    </location>
</feature>
<keyword evidence="3" id="KW-1185">Reference proteome</keyword>
<dbReference type="OrthoDB" id="5604453at2"/>
<evidence type="ECO:0000313" key="3">
    <source>
        <dbReference type="Proteomes" id="UP000438699"/>
    </source>
</evidence>
<dbReference type="RefSeq" id="WP_151149033.1">
    <property type="nucleotide sequence ID" value="NZ_WAIE01000001.1"/>
</dbReference>
<evidence type="ECO:0000313" key="2">
    <source>
        <dbReference type="EMBL" id="KAB1442843.1"/>
    </source>
</evidence>
<gene>
    <name evidence="2" type="ORF">F8A88_00780</name>
</gene>
<comment type="caution">
    <text evidence="2">The sequence shown here is derived from an EMBL/GenBank/DDBJ whole genome shotgun (WGS) entry which is preliminary data.</text>
</comment>
<name>A0A6N6N4G8_9BACT</name>
<dbReference type="EMBL" id="WAIE01000001">
    <property type="protein sequence ID" value="KAB1442843.1"/>
    <property type="molecule type" value="Genomic_DNA"/>
</dbReference>
<dbReference type="Proteomes" id="UP000438699">
    <property type="component" value="Unassembled WGS sequence"/>
</dbReference>
<sequence>MHPLGISDEEWNQLTPEQKLEAHKQEEANRLERMRLRQEEEKRRQQEQKRREKLELEQDLAAGMLMQYHPEVVRVIGGKDNDFQELILSLQRPAYVDKVVFHADDLIGKHHEGKLAVYADGVLIKDRIDIKKRGKWHQVLVARLARNISFRAVDDEVHVNRVKVYGSWVSQGDRQYYYFR</sequence>
<feature type="region of interest" description="Disordered" evidence="1">
    <location>
        <begin position="1"/>
        <end position="51"/>
    </location>
</feature>
<organism evidence="2 3">
    <name type="scientific">Pseudodesulfovibrio senegalensis</name>
    <dbReference type="NCBI Taxonomy" id="1721087"/>
    <lineage>
        <taxon>Bacteria</taxon>
        <taxon>Pseudomonadati</taxon>
        <taxon>Thermodesulfobacteriota</taxon>
        <taxon>Desulfovibrionia</taxon>
        <taxon>Desulfovibrionales</taxon>
        <taxon>Desulfovibrionaceae</taxon>
    </lineage>
</organism>
<protein>
    <submittedName>
        <fullName evidence="2">Uncharacterized protein</fullName>
    </submittedName>
</protein>
<reference evidence="2 3" key="1">
    <citation type="journal article" date="2017" name="Int. J. Syst. Evol. Microbiol.">
        <title>Desulfovibrio senegalensis sp. nov., a mesophilic sulfate reducer isolated from marine sediment.</title>
        <authorList>
            <person name="Thioye A."/>
            <person name="Gam Z.B.A."/>
            <person name="Mbengue M."/>
            <person name="Cayol J.L."/>
            <person name="Joseph-Bartoli M."/>
            <person name="Toure-Kane C."/>
            <person name="Labat M."/>
        </authorList>
    </citation>
    <scope>NUCLEOTIDE SEQUENCE [LARGE SCALE GENOMIC DNA]</scope>
    <source>
        <strain evidence="2 3">DSM 101509</strain>
    </source>
</reference>
<proteinExistence type="predicted"/>
<accession>A0A6N6N4G8</accession>